<dbReference type="PROSITE" id="PS51025">
    <property type="entry name" value="PWI"/>
    <property type="match status" value="1"/>
</dbReference>
<dbReference type="AlphaFoldDB" id="A0A8S1IUY7"/>
<feature type="compositionally biased region" description="Low complexity" evidence="2">
    <location>
        <begin position="282"/>
        <end position="304"/>
    </location>
</feature>
<dbReference type="SMART" id="SM00311">
    <property type="entry name" value="PWI"/>
    <property type="match status" value="1"/>
</dbReference>
<evidence type="ECO:0000313" key="5">
    <source>
        <dbReference type="Proteomes" id="UP000708148"/>
    </source>
</evidence>
<dbReference type="Proteomes" id="UP000708148">
    <property type="component" value="Unassembled WGS sequence"/>
</dbReference>
<organism evidence="4 5">
    <name type="scientific">Ostreobium quekettii</name>
    <dbReference type="NCBI Taxonomy" id="121088"/>
    <lineage>
        <taxon>Eukaryota</taxon>
        <taxon>Viridiplantae</taxon>
        <taxon>Chlorophyta</taxon>
        <taxon>core chlorophytes</taxon>
        <taxon>Ulvophyceae</taxon>
        <taxon>TCBD clade</taxon>
        <taxon>Bryopsidales</taxon>
        <taxon>Ostreobineae</taxon>
        <taxon>Ostreobiaceae</taxon>
        <taxon>Ostreobium</taxon>
    </lineage>
</organism>
<evidence type="ECO:0000259" key="3">
    <source>
        <dbReference type="PROSITE" id="PS51025"/>
    </source>
</evidence>
<feature type="compositionally biased region" description="Basic and acidic residues" evidence="2">
    <location>
        <begin position="597"/>
        <end position="614"/>
    </location>
</feature>
<dbReference type="InterPro" id="IPR052225">
    <property type="entry name" value="Ser/Arg_repetitive_matrix"/>
</dbReference>
<dbReference type="EMBL" id="CAJHUC010000901">
    <property type="protein sequence ID" value="CAD7698880.1"/>
    <property type="molecule type" value="Genomic_DNA"/>
</dbReference>
<dbReference type="PANTHER" id="PTHR23148">
    <property type="entry name" value="SERINE/ARGININE REGULATED NUCLEAR MATRIX PROTEIN"/>
    <property type="match status" value="1"/>
</dbReference>
<accession>A0A8S1IUY7</accession>
<feature type="compositionally biased region" description="Basic and acidic residues" evidence="2">
    <location>
        <begin position="530"/>
        <end position="539"/>
    </location>
</feature>
<feature type="compositionally biased region" description="Low complexity" evidence="2">
    <location>
        <begin position="357"/>
        <end position="369"/>
    </location>
</feature>
<proteinExistence type="predicted"/>
<reference evidence="4" key="1">
    <citation type="submission" date="2020-12" db="EMBL/GenBank/DDBJ databases">
        <authorList>
            <person name="Iha C."/>
        </authorList>
    </citation>
    <scope>NUCLEOTIDE SEQUENCE</scope>
</reference>
<dbReference type="InterPro" id="IPR002483">
    <property type="entry name" value="PWI_dom"/>
</dbReference>
<evidence type="ECO:0000256" key="1">
    <source>
        <dbReference type="ARBA" id="ARBA00022664"/>
    </source>
</evidence>
<evidence type="ECO:0000256" key="2">
    <source>
        <dbReference type="SAM" id="MobiDB-lite"/>
    </source>
</evidence>
<feature type="compositionally biased region" description="Basic and acidic residues" evidence="2">
    <location>
        <begin position="407"/>
        <end position="423"/>
    </location>
</feature>
<dbReference type="Gene3D" id="1.20.1390.10">
    <property type="entry name" value="PWI domain"/>
    <property type="match status" value="1"/>
</dbReference>
<dbReference type="Pfam" id="PF01480">
    <property type="entry name" value="PWI"/>
    <property type="match status" value="1"/>
</dbReference>
<feature type="compositionally biased region" description="Basic and acidic residues" evidence="2">
    <location>
        <begin position="487"/>
        <end position="508"/>
    </location>
</feature>
<evidence type="ECO:0000313" key="4">
    <source>
        <dbReference type="EMBL" id="CAD7698880.1"/>
    </source>
</evidence>
<dbReference type="GO" id="GO:0006397">
    <property type="term" value="P:mRNA processing"/>
    <property type="evidence" value="ECO:0007669"/>
    <property type="project" value="UniProtKB-KW"/>
</dbReference>
<keyword evidence="5" id="KW-1185">Reference proteome</keyword>
<dbReference type="PANTHER" id="PTHR23148:SF0">
    <property type="entry name" value="SERINE_ARGININE REPETITIVE MATRIX PROTEIN 1"/>
    <property type="match status" value="1"/>
</dbReference>
<name>A0A8S1IUY7_9CHLO</name>
<feature type="compositionally biased region" description="Basic and acidic residues" evidence="2">
    <location>
        <begin position="220"/>
        <end position="234"/>
    </location>
</feature>
<feature type="compositionally biased region" description="Basic and acidic residues" evidence="2">
    <location>
        <begin position="145"/>
        <end position="192"/>
    </location>
</feature>
<dbReference type="SUPFAM" id="SSF101233">
    <property type="entry name" value="PWI domain"/>
    <property type="match status" value="1"/>
</dbReference>
<feature type="compositionally biased region" description="Basic and acidic residues" evidence="2">
    <location>
        <begin position="201"/>
        <end position="210"/>
    </location>
</feature>
<protein>
    <recommendedName>
        <fullName evidence="3">PWI domain-containing protein</fullName>
    </recommendedName>
</protein>
<feature type="compositionally biased region" description="Basic and acidic residues" evidence="2">
    <location>
        <begin position="242"/>
        <end position="281"/>
    </location>
</feature>
<dbReference type="OrthoDB" id="163257at2759"/>
<feature type="region of interest" description="Disordered" evidence="2">
    <location>
        <begin position="134"/>
        <end position="624"/>
    </location>
</feature>
<keyword evidence="1" id="KW-0507">mRNA processing</keyword>
<gene>
    <name evidence="4" type="ORF">OSTQU699_LOCUS4239</name>
</gene>
<feature type="domain" description="PWI" evidence="3">
    <location>
        <begin position="28"/>
        <end position="127"/>
    </location>
</feature>
<feature type="compositionally biased region" description="Polar residues" evidence="2">
    <location>
        <begin position="424"/>
        <end position="433"/>
    </location>
</feature>
<dbReference type="GO" id="GO:0005681">
    <property type="term" value="C:spliceosomal complex"/>
    <property type="evidence" value="ECO:0007669"/>
    <property type="project" value="TreeGrafter"/>
</dbReference>
<sequence length="624" mass="70877">MSGIGGFRGVSASQDARFSNKQAKLMKSMKFPKELEKKVDLKKVNWPVMREWIAKRVTELLGLEDDVLINFLQIRLESEEELSPKELHIELVPFLEKNAGLFMKELWTMLASACEKKSGIPQQILDEKAEEIKRKKGMQDQINEAIRKQREKDVDREDSADRKRERENGLQRQHGDREEQGREQGKDYDRGRGRWGGDGGHGNRDRDWRGSNRQQHRRWSREMHRDRERPRYESQRSGNRYGGRDDWEHDRHRRGRDGGRDRREGVRQEQRREAAKPRADSPAEAYSYSKSEAAQSSPSRSSASGEPRPGRHSPSASPDRKDGHVTTSKAGPHRHTRGPRSQAIKEPASPSRSPVYSGSPASASPGPAARGRRETRRCDTSPSHLQGDIEARGRYQMSYDRGGARGGRFERDGFAGRATHQEGSESPPQQSGRYRSPSPARFDGGPARRRGYGPPRRGGDGYTRNGAGGFPAGAREQASQSPPPAGWDRDHDRSPTGRRGRLEAREELVGSPPRKRVYGGKLALSISPEPRTRGERAESDGDPGSESSKEPKKKHHHKKKDKKEKREKKHRKHKKDKKAKKEKKKRKRTETDSDSDAAEKGSEEKRRRIEDQARNRALASMSSR</sequence>
<dbReference type="GO" id="GO:0003723">
    <property type="term" value="F:RNA binding"/>
    <property type="evidence" value="ECO:0007669"/>
    <property type="project" value="TreeGrafter"/>
</dbReference>
<feature type="compositionally biased region" description="Basic residues" evidence="2">
    <location>
        <begin position="551"/>
        <end position="588"/>
    </location>
</feature>
<comment type="caution">
    <text evidence="4">The sequence shown here is derived from an EMBL/GenBank/DDBJ whole genome shotgun (WGS) entry which is preliminary data.</text>
</comment>
<dbReference type="InterPro" id="IPR036483">
    <property type="entry name" value="PWI_dom_sf"/>
</dbReference>
<dbReference type="GO" id="GO:0048024">
    <property type="term" value="P:regulation of mRNA splicing, via spliceosome"/>
    <property type="evidence" value="ECO:0007669"/>
    <property type="project" value="TreeGrafter"/>
</dbReference>